<keyword evidence="2" id="KW-1133">Transmembrane helix</keyword>
<organism evidence="3 4">
    <name type="scientific">Petrolisthes manimaculis</name>
    <dbReference type="NCBI Taxonomy" id="1843537"/>
    <lineage>
        <taxon>Eukaryota</taxon>
        <taxon>Metazoa</taxon>
        <taxon>Ecdysozoa</taxon>
        <taxon>Arthropoda</taxon>
        <taxon>Crustacea</taxon>
        <taxon>Multicrustacea</taxon>
        <taxon>Malacostraca</taxon>
        <taxon>Eumalacostraca</taxon>
        <taxon>Eucarida</taxon>
        <taxon>Decapoda</taxon>
        <taxon>Pleocyemata</taxon>
        <taxon>Anomura</taxon>
        <taxon>Galatheoidea</taxon>
        <taxon>Porcellanidae</taxon>
        <taxon>Petrolisthes</taxon>
    </lineage>
</organism>
<evidence type="ECO:0000256" key="2">
    <source>
        <dbReference type="SAM" id="Phobius"/>
    </source>
</evidence>
<name>A0AAE1TZ84_9EUCA</name>
<sequence>MVRWKDEKRKEGGKRREGRRSDVPLSLAVGGGGVWAAWERLESLRLLRQVFCEVRCSRTACQDAHWGETLRLPPLSVSSLSAHTPQAAFTETRGSRTHAARDSDGVKATPSVFCITLRTARYTGFEAPPVSCSVIFLLIIIISVSHTSTITNSYRHSNSKTPSVNFIVIITASTITRGDNSDETVSPSFSVLKAFLSSHLTPDRSGVCWINDDFFHFLSRRNTAL</sequence>
<accession>A0AAE1TZ84</accession>
<feature type="region of interest" description="Disordered" evidence="1">
    <location>
        <begin position="1"/>
        <end position="21"/>
    </location>
</feature>
<dbReference type="Proteomes" id="UP001292094">
    <property type="component" value="Unassembled WGS sequence"/>
</dbReference>
<proteinExistence type="predicted"/>
<evidence type="ECO:0000313" key="3">
    <source>
        <dbReference type="EMBL" id="KAK4300515.1"/>
    </source>
</evidence>
<keyword evidence="4" id="KW-1185">Reference proteome</keyword>
<gene>
    <name evidence="3" type="ORF">Pmani_027298</name>
</gene>
<feature type="compositionally biased region" description="Basic and acidic residues" evidence="1">
    <location>
        <begin position="1"/>
        <end position="10"/>
    </location>
</feature>
<keyword evidence="2" id="KW-0472">Membrane</keyword>
<reference evidence="3" key="1">
    <citation type="submission" date="2023-11" db="EMBL/GenBank/DDBJ databases">
        <title>Genome assemblies of two species of porcelain crab, Petrolisthes cinctipes and Petrolisthes manimaculis (Anomura: Porcellanidae).</title>
        <authorList>
            <person name="Angst P."/>
        </authorList>
    </citation>
    <scope>NUCLEOTIDE SEQUENCE</scope>
    <source>
        <strain evidence="3">PB745_02</strain>
        <tissue evidence="3">Gill</tissue>
    </source>
</reference>
<feature type="transmembrane region" description="Helical" evidence="2">
    <location>
        <begin position="127"/>
        <end position="145"/>
    </location>
</feature>
<evidence type="ECO:0000313" key="4">
    <source>
        <dbReference type="Proteomes" id="UP001292094"/>
    </source>
</evidence>
<dbReference type="EMBL" id="JAWZYT010003042">
    <property type="protein sequence ID" value="KAK4300515.1"/>
    <property type="molecule type" value="Genomic_DNA"/>
</dbReference>
<protein>
    <submittedName>
        <fullName evidence="3">Uncharacterized protein</fullName>
    </submittedName>
</protein>
<dbReference type="AlphaFoldDB" id="A0AAE1TZ84"/>
<keyword evidence="2" id="KW-0812">Transmembrane</keyword>
<evidence type="ECO:0000256" key="1">
    <source>
        <dbReference type="SAM" id="MobiDB-lite"/>
    </source>
</evidence>
<comment type="caution">
    <text evidence="3">The sequence shown here is derived from an EMBL/GenBank/DDBJ whole genome shotgun (WGS) entry which is preliminary data.</text>
</comment>